<feature type="transmembrane region" description="Helical" evidence="6">
    <location>
        <begin position="42"/>
        <end position="62"/>
    </location>
</feature>
<evidence type="ECO:0000313" key="8">
    <source>
        <dbReference type="EMBL" id="KXB08684.1"/>
    </source>
</evidence>
<protein>
    <recommendedName>
        <fullName evidence="7">Major facilitator superfamily (MFS) profile domain-containing protein</fullName>
    </recommendedName>
</protein>
<feature type="transmembrane region" description="Helical" evidence="6">
    <location>
        <begin position="9"/>
        <end position="30"/>
    </location>
</feature>
<dbReference type="PANTHER" id="PTHR43124:SF3">
    <property type="entry name" value="CHLORAMPHENICOL EFFLUX PUMP RV0191"/>
    <property type="match status" value="1"/>
</dbReference>
<dbReference type="InterPro" id="IPR050189">
    <property type="entry name" value="MFS_Efflux_Transporters"/>
</dbReference>
<feature type="domain" description="Major facilitator superfamily (MFS) profile" evidence="7">
    <location>
        <begin position="8"/>
        <end position="182"/>
    </location>
</feature>
<feature type="transmembrane region" description="Helical" evidence="6">
    <location>
        <begin position="103"/>
        <end position="125"/>
    </location>
</feature>
<evidence type="ECO:0000256" key="6">
    <source>
        <dbReference type="SAM" id="Phobius"/>
    </source>
</evidence>
<evidence type="ECO:0000256" key="5">
    <source>
        <dbReference type="ARBA" id="ARBA00023136"/>
    </source>
</evidence>
<dbReference type="PATRIC" id="fig|1698285.3.peg.455"/>
<dbReference type="PANTHER" id="PTHR43124">
    <property type="entry name" value="PURINE EFFLUX PUMP PBUE"/>
    <property type="match status" value="1"/>
</dbReference>
<accession>A0A133VQF5</accession>
<dbReference type="Pfam" id="PF07690">
    <property type="entry name" value="MFS_1"/>
    <property type="match status" value="1"/>
</dbReference>
<evidence type="ECO:0000256" key="1">
    <source>
        <dbReference type="ARBA" id="ARBA00004651"/>
    </source>
</evidence>
<evidence type="ECO:0000313" key="9">
    <source>
        <dbReference type="Proteomes" id="UP000070175"/>
    </source>
</evidence>
<sequence length="182" mass="19655">MKKQLKGEVVILSLFHFMHHLYGLSLPPLFPLLKNHFGIGNIQVGLVVSMISITMAVFQLPLGLYSDKFGRKKILSVCFSIMLAAVFFTSISFAFWMVLLFQIILGIGMSGYHPVGLSAIADLFPGKETGKAMSAQAIGGSLGVALAPIILGGLASFYGWRVPLRIIAFAGIPALGQKYYSS</sequence>
<dbReference type="GO" id="GO:0005886">
    <property type="term" value="C:plasma membrane"/>
    <property type="evidence" value="ECO:0007669"/>
    <property type="project" value="UniProtKB-SubCell"/>
</dbReference>
<dbReference type="InterPro" id="IPR036259">
    <property type="entry name" value="MFS_trans_sf"/>
</dbReference>
<evidence type="ECO:0000256" key="2">
    <source>
        <dbReference type="ARBA" id="ARBA00022475"/>
    </source>
</evidence>
<comment type="subcellular location">
    <subcellularLocation>
        <location evidence="1">Cell membrane</location>
        <topology evidence="1">Multi-pass membrane protein</topology>
    </subcellularLocation>
</comment>
<dbReference type="SUPFAM" id="SSF103473">
    <property type="entry name" value="MFS general substrate transporter"/>
    <property type="match status" value="1"/>
</dbReference>
<keyword evidence="2" id="KW-1003">Cell membrane</keyword>
<evidence type="ECO:0000256" key="3">
    <source>
        <dbReference type="ARBA" id="ARBA00022692"/>
    </source>
</evidence>
<dbReference type="Proteomes" id="UP000070175">
    <property type="component" value="Unassembled WGS sequence"/>
</dbReference>
<keyword evidence="5 6" id="KW-0472">Membrane</keyword>
<dbReference type="GO" id="GO:0022857">
    <property type="term" value="F:transmembrane transporter activity"/>
    <property type="evidence" value="ECO:0007669"/>
    <property type="project" value="InterPro"/>
</dbReference>
<comment type="caution">
    <text evidence="8">The sequence shown here is derived from an EMBL/GenBank/DDBJ whole genome shotgun (WGS) entry which is preliminary data.</text>
</comment>
<proteinExistence type="predicted"/>
<dbReference type="EMBL" id="LHYJ01000005">
    <property type="protein sequence ID" value="KXB08684.1"/>
    <property type="molecule type" value="Genomic_DNA"/>
</dbReference>
<evidence type="ECO:0000256" key="4">
    <source>
        <dbReference type="ARBA" id="ARBA00022989"/>
    </source>
</evidence>
<keyword evidence="9" id="KW-1185">Reference proteome</keyword>
<dbReference type="AlphaFoldDB" id="A0A133VQF5"/>
<dbReference type="PROSITE" id="PS50850">
    <property type="entry name" value="MFS"/>
    <property type="match status" value="1"/>
</dbReference>
<name>A0A133VQF5_9EURY</name>
<dbReference type="Gene3D" id="1.20.1250.20">
    <property type="entry name" value="MFS general substrate transporter like domains"/>
    <property type="match status" value="1"/>
</dbReference>
<keyword evidence="4 6" id="KW-1133">Transmembrane helix</keyword>
<feature type="transmembrane region" description="Helical" evidence="6">
    <location>
        <begin position="137"/>
        <end position="160"/>
    </location>
</feature>
<gene>
    <name evidence="8" type="ORF">AKJ56_00540</name>
</gene>
<dbReference type="InterPro" id="IPR011701">
    <property type="entry name" value="MFS"/>
</dbReference>
<keyword evidence="3 6" id="KW-0812">Transmembrane</keyword>
<evidence type="ECO:0000259" key="7">
    <source>
        <dbReference type="PROSITE" id="PS50850"/>
    </source>
</evidence>
<organism evidence="8 9">
    <name type="scientific">candidate division MSBL1 archaeon SCGC-AAA382N08</name>
    <dbReference type="NCBI Taxonomy" id="1698285"/>
    <lineage>
        <taxon>Archaea</taxon>
        <taxon>Methanobacteriati</taxon>
        <taxon>Methanobacteriota</taxon>
        <taxon>candidate division MSBL1</taxon>
    </lineage>
</organism>
<feature type="transmembrane region" description="Helical" evidence="6">
    <location>
        <begin position="74"/>
        <end position="97"/>
    </location>
</feature>
<reference evidence="8 9" key="1">
    <citation type="journal article" date="2016" name="Sci. Rep.">
        <title>Metabolic traits of an uncultured archaeal lineage -MSBL1- from brine pools of the Red Sea.</title>
        <authorList>
            <person name="Mwirichia R."/>
            <person name="Alam I."/>
            <person name="Rashid M."/>
            <person name="Vinu M."/>
            <person name="Ba-Alawi W."/>
            <person name="Anthony Kamau A."/>
            <person name="Kamanda Ngugi D."/>
            <person name="Goker M."/>
            <person name="Klenk H.P."/>
            <person name="Bajic V."/>
            <person name="Stingl U."/>
        </authorList>
    </citation>
    <scope>NUCLEOTIDE SEQUENCE [LARGE SCALE GENOMIC DNA]</scope>
    <source>
        <strain evidence="8">SCGC-AAA382N08</strain>
    </source>
</reference>
<dbReference type="InterPro" id="IPR020846">
    <property type="entry name" value="MFS_dom"/>
</dbReference>